<accession>A0AAD1Y0E0</accession>
<dbReference type="CDD" id="cd00064">
    <property type="entry name" value="FU"/>
    <property type="match status" value="1"/>
</dbReference>
<keyword evidence="6" id="KW-1185">Reference proteome</keyword>
<dbReference type="Gene3D" id="2.10.220.10">
    <property type="entry name" value="Hormone Receptor, Insulin-like Growth Factor Receptor 1, Chain A, domain 2"/>
    <property type="match status" value="1"/>
</dbReference>
<keyword evidence="1" id="KW-0175">Coiled coil</keyword>
<proteinExistence type="predicted"/>
<feature type="compositionally biased region" description="Basic residues" evidence="2">
    <location>
        <begin position="1452"/>
        <end position="1464"/>
    </location>
</feature>
<feature type="compositionally biased region" description="Basic and acidic residues" evidence="2">
    <location>
        <begin position="1816"/>
        <end position="1828"/>
    </location>
</feature>
<feature type="region of interest" description="Disordered" evidence="2">
    <location>
        <begin position="1746"/>
        <end position="1828"/>
    </location>
</feature>
<feature type="compositionally biased region" description="Basic residues" evidence="2">
    <location>
        <begin position="1917"/>
        <end position="1934"/>
    </location>
</feature>
<keyword evidence="3" id="KW-0812">Transmembrane</keyword>
<feature type="region of interest" description="Disordered" evidence="2">
    <location>
        <begin position="1892"/>
        <end position="1934"/>
    </location>
</feature>
<feature type="transmembrane region" description="Helical" evidence="3">
    <location>
        <begin position="1252"/>
        <end position="1274"/>
    </location>
</feature>
<dbReference type="SMART" id="SM00261">
    <property type="entry name" value="FU"/>
    <property type="match status" value="2"/>
</dbReference>
<sequence length="1934" mass="212131">MKANLFFLLAGVLCFVFEDTFVRAVIRATITPASRIIQEQDNYTFVMTSDIADYGSNAVIQIGFPTDYDFSIQTTSTLAKVCSPISGIITSVLFDELVCSLDKESRILSVQLVYGTNNRQFSFTVQNLTNPTYSGLTATFSVLANDTSNSRTDTGGNNIFVTAIPGTLTAQLTSGNQTVGIKAALTINITQSHQIPSNGIITVSLPKWNPSSSNPISILTGTQIQCGTVSGFTTAKITCAFTQNLTSATAFDTLKITGDFSSSQTNIVFQVFGFLNPPSTTSYSGITITTSANDTTDQLDTGTNIALPITSPSPLASTNIAVTVPTESLKINTAGIYNFVITLGMPLTGGSRFTLTFPSTLTVSATPTVTAIGNLNAGMTTAFDSTSRVLTVTNAVAAGSNLDEGQSITFNVSTVTTPSNTKTTDSIVYQSYDSSGGSIEICDNGVTITATPGSIPTATATPVITTVNAVTEYTISFTAESIIPTGALLKLTLPVTLKTNNGTRSCVSVATNITQAASCVITNDREFLISGGFLADLAAGSAVTFNINQITNYGTNQTSAVFVLQTQTSAGDVIDSYSGTTMVVTATPSTFTEMNVTASELVTGKENTYRFDFNFTVDSVLANSILDVVFPSEIVVSNTDYSANTCRINTGILNSISCAFVETQKLRITQLFNDSRFLSRDFSIEIDDVKNPRSVLTSSSFQLLVLDQNLYSQKVLTTGKTVTANVPSDFQSISVVPISEANGAITNYSFSITTANAMSVGEFIRIIFPTNQITPSAANSRCGGVTFLATTLTCTVNGFEIIVTVATANGATSIPSGTLIEFFITNIQNPPTLQSTTSIQVIAFLDSGGTEYIISQRTTGLSITNSERGTISNANAVPDSTDLSALTNYTITFLPTNPLPQNSIVLVKIPEEIDVTNAAAVTCTSITYIASTLTCSYEPANRIVTITNGFAASTSYPASTISLKIGELTNPPNAVTTQSFTIETKDDNDISIDYVGTGVTYTKLCNSPCLTCLNDLSNCTSCYSSSSNPFLFNSTCVNSCPNGYFKDSDQSCQPCKSPCLTCENSASECLSCIKDPYKVLYGFSCLDSCPRFYTDDNQKCELLTESLIPFLFLIIWACFVLLLIFLKVMRSHTLFFSTLVGWTCFVLSFLWILVDIYLFAEEFTVTALIFMTSIVILYSINIIWCVSYYRSFIKKKDAFYFKYSQSFTKTEIFVHAFMYIFNFQMFRVALCRFCDFMAFSGSLHRHKMICRVMNIFTVVMIFLVLLPICGLNIYSMAALDLSRTSLFHHIECLTLTLILTIMLGAEIASGNKINTYDSFLLKSAYEKTMDQLDRVGNPLAKNRLHVAALKVLTSKFENRTDKELGTALAHYRYSELPSPTNEINLVTIEKSGKRKDPRIISSFPCSPKTSKMALARFQNQLDEANISLDDEPNNMRLRVPTRKLNPQTKAKEVRKKFKSGRPKIKNSYQDSEDESSKEVSDSQSLSKDVSLTRRAIRGAINAQSSEDESSRSTLRPLNRDDYKSSLVQPLSHLKLVKIKKEIYEKKNEADEIAEQNKIKGKEKKQLQAKLDKAKKELEDLMNSKDTYDTDSSGFVEQKAIQVTSVAHDLSKEESKQILESLMKNSTSSGVETDYIKKVNDRRLYNQARAGIIPVDSSISSSISRSRKMADSKDYSSTTNEFYGPSKPLPPNMIPAKIVSETVSDNPMTSMDAEGMGIIFPPTMETFKPIDLRLQNQDDYLRVHLPDINNPEESKTPLGNYGANRGVFHKNSTQHNSQKRGRKASSFIPRARKASNRNKTARSGGPGSRFPRINRSRGPETSRRDSNNRSLFRKSDLDITDSSLLEKAYKNILPNEEKMLQNDIEVRRSGRFISSGRPSFSKRKRQPKNFFKNRFHSIEPSNDDGSVSNASRLTPMERRKKWKSRNHRSRSKKGY</sequence>
<comment type="caution">
    <text evidence="5">The sequence shown here is derived from an EMBL/GenBank/DDBJ whole genome shotgun (WGS) entry which is preliminary data.</text>
</comment>
<gene>
    <name evidence="5" type="ORF">ECRASSUSDP1_LOCUS23473</name>
</gene>
<feature type="region of interest" description="Disordered" evidence="2">
    <location>
        <begin position="1428"/>
        <end position="1517"/>
    </location>
</feature>
<keyword evidence="3" id="KW-1133">Transmembrane helix</keyword>
<feature type="chain" id="PRO_5042184104" evidence="4">
    <location>
        <begin position="25"/>
        <end position="1934"/>
    </location>
</feature>
<feature type="coiled-coil region" evidence="1">
    <location>
        <begin position="1535"/>
        <end position="1590"/>
    </location>
</feature>
<feature type="transmembrane region" description="Helical" evidence="3">
    <location>
        <begin position="1165"/>
        <end position="1186"/>
    </location>
</feature>
<evidence type="ECO:0000256" key="3">
    <source>
        <dbReference type="SAM" id="Phobius"/>
    </source>
</evidence>
<protein>
    <submittedName>
        <fullName evidence="5">Uncharacterized protein</fullName>
    </submittedName>
</protein>
<feature type="signal peptide" evidence="4">
    <location>
        <begin position="1"/>
        <end position="24"/>
    </location>
</feature>
<organism evidence="5 6">
    <name type="scientific">Euplotes crassus</name>
    <dbReference type="NCBI Taxonomy" id="5936"/>
    <lineage>
        <taxon>Eukaryota</taxon>
        <taxon>Sar</taxon>
        <taxon>Alveolata</taxon>
        <taxon>Ciliophora</taxon>
        <taxon>Intramacronucleata</taxon>
        <taxon>Spirotrichea</taxon>
        <taxon>Hypotrichia</taxon>
        <taxon>Euplotida</taxon>
        <taxon>Euplotidae</taxon>
        <taxon>Moneuplotes</taxon>
    </lineage>
</organism>
<dbReference type="EMBL" id="CAMPGE010024144">
    <property type="protein sequence ID" value="CAI2382006.1"/>
    <property type="molecule type" value="Genomic_DNA"/>
</dbReference>
<feature type="transmembrane region" description="Helical" evidence="3">
    <location>
        <begin position="1107"/>
        <end position="1126"/>
    </location>
</feature>
<feature type="compositionally biased region" description="Polar residues" evidence="2">
    <location>
        <begin position="1898"/>
        <end position="1911"/>
    </location>
</feature>
<dbReference type="InterPro" id="IPR006212">
    <property type="entry name" value="Furin_repeat"/>
</dbReference>
<keyword evidence="4" id="KW-0732">Signal</keyword>
<evidence type="ECO:0000256" key="1">
    <source>
        <dbReference type="SAM" id="Coils"/>
    </source>
</evidence>
<evidence type="ECO:0000313" key="6">
    <source>
        <dbReference type="Proteomes" id="UP001295684"/>
    </source>
</evidence>
<dbReference type="InterPro" id="IPR009030">
    <property type="entry name" value="Growth_fac_rcpt_cys_sf"/>
</dbReference>
<name>A0AAD1Y0E0_EUPCR</name>
<feature type="compositionally biased region" description="Basic residues" evidence="2">
    <location>
        <begin position="1789"/>
        <end position="1799"/>
    </location>
</feature>
<dbReference type="Proteomes" id="UP001295684">
    <property type="component" value="Unassembled WGS sequence"/>
</dbReference>
<keyword evidence="3" id="KW-0472">Membrane</keyword>
<evidence type="ECO:0000256" key="2">
    <source>
        <dbReference type="SAM" id="MobiDB-lite"/>
    </source>
</evidence>
<reference evidence="5" key="1">
    <citation type="submission" date="2023-07" db="EMBL/GenBank/DDBJ databases">
        <authorList>
            <consortium name="AG Swart"/>
            <person name="Singh M."/>
            <person name="Singh A."/>
            <person name="Seah K."/>
            <person name="Emmerich C."/>
        </authorList>
    </citation>
    <scope>NUCLEOTIDE SEQUENCE</scope>
    <source>
        <strain evidence="5">DP1</strain>
    </source>
</reference>
<dbReference type="SUPFAM" id="SSF57184">
    <property type="entry name" value="Growth factor receptor domain"/>
    <property type="match status" value="1"/>
</dbReference>
<evidence type="ECO:0000313" key="5">
    <source>
        <dbReference type="EMBL" id="CAI2382006.1"/>
    </source>
</evidence>
<feature type="transmembrane region" description="Helical" evidence="3">
    <location>
        <begin position="1133"/>
        <end position="1159"/>
    </location>
</feature>
<evidence type="ECO:0000256" key="4">
    <source>
        <dbReference type="SAM" id="SignalP"/>
    </source>
</evidence>